<protein>
    <submittedName>
        <fullName evidence="3">NAD(P)-binding Rossmann-fold containing protein</fullName>
    </submittedName>
</protein>
<dbReference type="SUPFAM" id="SSF51735">
    <property type="entry name" value="NAD(P)-binding Rossmann-fold domains"/>
    <property type="match status" value="1"/>
</dbReference>
<dbReference type="EMBL" id="KE145372">
    <property type="protein sequence ID" value="EPE24888.1"/>
    <property type="molecule type" value="Genomic_DNA"/>
</dbReference>
<dbReference type="Gene3D" id="3.40.50.720">
    <property type="entry name" value="NAD(P)-binding Rossmann-like Domain"/>
    <property type="match status" value="1"/>
</dbReference>
<dbReference type="InterPro" id="IPR002347">
    <property type="entry name" value="SDR_fam"/>
</dbReference>
<dbReference type="PANTHER" id="PTHR24320:SF283">
    <property type="entry name" value="RETINOL DEHYDROGENASE 11"/>
    <property type="match status" value="1"/>
</dbReference>
<dbReference type="OrthoDB" id="191139at2759"/>
<sequence length="321" mass="34788">MSQYGFHTTGLEIVNDFSGNVKGRTFLITGPSEGGIGAQTAISLAHGAPSMILLLGRSLTKIQPTIDEIHTINPSITTKFIPIELSSLKKVRTAAQSILSDTSIPKIDVVINNAAIMISPYELSIDGYELQLATNHLSHFLLTNLIMPKILAAGPGATIVNVGSLAHVLGDINWESTDFNKGRTYDAWSAYAQAKTANALFTVALRSKLVKRGVQSWTLNPGGIKTNLQKFMTPELLAEGVERYSGPGSERPPLKSVAEGCATTLRAALDASLVERNGSCYLSDCQVIEVGQNLKGYAMDRQAAERLWRMSEEMVGERFEY</sequence>
<evidence type="ECO:0000313" key="3">
    <source>
        <dbReference type="EMBL" id="EPE24888.1"/>
    </source>
</evidence>
<dbReference type="OMA" id="QFATAHL"/>
<evidence type="ECO:0000256" key="2">
    <source>
        <dbReference type="ARBA" id="ARBA00023002"/>
    </source>
</evidence>
<dbReference type="KEGG" id="glz:GLAREA_11469"/>
<dbReference type="HOGENOM" id="CLU_010194_44_0_1"/>
<dbReference type="PANTHER" id="PTHR24320">
    <property type="entry name" value="RETINOL DEHYDROGENASE"/>
    <property type="match status" value="1"/>
</dbReference>
<dbReference type="Proteomes" id="UP000016922">
    <property type="component" value="Unassembled WGS sequence"/>
</dbReference>
<dbReference type="PRINTS" id="PR00081">
    <property type="entry name" value="GDHRDH"/>
</dbReference>
<accession>S3DE17</accession>
<keyword evidence="2" id="KW-0560">Oxidoreductase</keyword>
<dbReference type="RefSeq" id="XP_008087803.1">
    <property type="nucleotide sequence ID" value="XM_008089612.1"/>
</dbReference>
<dbReference type="STRING" id="1116229.S3DE17"/>
<gene>
    <name evidence="3" type="ORF">GLAREA_11469</name>
</gene>
<evidence type="ECO:0000313" key="4">
    <source>
        <dbReference type="Proteomes" id="UP000016922"/>
    </source>
</evidence>
<reference evidence="3 4" key="1">
    <citation type="journal article" date="2013" name="BMC Genomics">
        <title>Genomics-driven discovery of the pneumocandin biosynthetic gene cluster in the fungus Glarea lozoyensis.</title>
        <authorList>
            <person name="Chen L."/>
            <person name="Yue Q."/>
            <person name="Zhang X."/>
            <person name="Xiang M."/>
            <person name="Wang C."/>
            <person name="Li S."/>
            <person name="Che Y."/>
            <person name="Ortiz-Lopez F.J."/>
            <person name="Bills G.F."/>
            <person name="Liu X."/>
            <person name="An Z."/>
        </authorList>
    </citation>
    <scope>NUCLEOTIDE SEQUENCE [LARGE SCALE GENOMIC DNA]</scope>
    <source>
        <strain evidence="4">ATCC 20868 / MF5171</strain>
    </source>
</reference>
<comment type="similarity">
    <text evidence="1">Belongs to the short-chain dehydrogenases/reductases (SDR) family.</text>
</comment>
<evidence type="ECO:0000256" key="1">
    <source>
        <dbReference type="ARBA" id="ARBA00006484"/>
    </source>
</evidence>
<dbReference type="eggNOG" id="KOG1208">
    <property type="taxonomic scope" value="Eukaryota"/>
</dbReference>
<name>S3DE17_GLAL2</name>
<organism evidence="3 4">
    <name type="scientific">Glarea lozoyensis (strain ATCC 20868 / MF5171)</name>
    <dbReference type="NCBI Taxonomy" id="1116229"/>
    <lineage>
        <taxon>Eukaryota</taxon>
        <taxon>Fungi</taxon>
        <taxon>Dikarya</taxon>
        <taxon>Ascomycota</taxon>
        <taxon>Pezizomycotina</taxon>
        <taxon>Leotiomycetes</taxon>
        <taxon>Helotiales</taxon>
        <taxon>Helotiaceae</taxon>
        <taxon>Glarea</taxon>
    </lineage>
</organism>
<dbReference type="AlphaFoldDB" id="S3DE17"/>
<dbReference type="GeneID" id="19470510"/>
<dbReference type="GO" id="GO:0016491">
    <property type="term" value="F:oxidoreductase activity"/>
    <property type="evidence" value="ECO:0007669"/>
    <property type="project" value="UniProtKB-KW"/>
</dbReference>
<dbReference type="InterPro" id="IPR036291">
    <property type="entry name" value="NAD(P)-bd_dom_sf"/>
</dbReference>
<proteinExistence type="inferred from homology"/>
<dbReference type="Pfam" id="PF00106">
    <property type="entry name" value="adh_short"/>
    <property type="match status" value="1"/>
</dbReference>
<keyword evidence="4" id="KW-1185">Reference proteome</keyword>